<dbReference type="InterPro" id="IPR011990">
    <property type="entry name" value="TPR-like_helical_dom_sf"/>
</dbReference>
<evidence type="ECO:0000313" key="4">
    <source>
        <dbReference type="Proteomes" id="UP000243547"/>
    </source>
</evidence>
<dbReference type="SUPFAM" id="SSF48452">
    <property type="entry name" value="TPR-like"/>
    <property type="match status" value="1"/>
</dbReference>
<evidence type="ECO:0000256" key="1">
    <source>
        <dbReference type="SAM" id="Phobius"/>
    </source>
</evidence>
<dbReference type="InterPro" id="IPR019734">
    <property type="entry name" value="TPR_rpt"/>
</dbReference>
<dbReference type="InterPro" id="IPR025330">
    <property type="entry name" value="DUF4236"/>
</dbReference>
<dbReference type="STRING" id="1120989.SAMN02745227_01323"/>
<dbReference type="RefSeq" id="WP_084672440.1">
    <property type="nucleotide sequence ID" value="NZ_FRAI01000013.1"/>
</dbReference>
<dbReference type="SMART" id="SM00028">
    <property type="entry name" value="TPR"/>
    <property type="match status" value="3"/>
</dbReference>
<evidence type="ECO:0000313" key="3">
    <source>
        <dbReference type="EMBL" id="SHK02713.1"/>
    </source>
</evidence>
<keyword evidence="1" id="KW-0472">Membrane</keyword>
<accession>A0A1M6P493</accession>
<organism evidence="3 4">
    <name type="scientific">Anaerobranca californiensis DSM 14826</name>
    <dbReference type="NCBI Taxonomy" id="1120989"/>
    <lineage>
        <taxon>Bacteria</taxon>
        <taxon>Bacillati</taxon>
        <taxon>Bacillota</taxon>
        <taxon>Clostridia</taxon>
        <taxon>Eubacteriales</taxon>
        <taxon>Proteinivoracaceae</taxon>
        <taxon>Anaerobranca</taxon>
    </lineage>
</organism>
<dbReference type="OrthoDB" id="983149at2"/>
<dbReference type="Pfam" id="PF13174">
    <property type="entry name" value="TPR_6"/>
    <property type="match status" value="2"/>
</dbReference>
<keyword evidence="1" id="KW-0812">Transmembrane</keyword>
<dbReference type="Pfam" id="PF14020">
    <property type="entry name" value="DUF4236"/>
    <property type="match status" value="1"/>
</dbReference>
<dbReference type="Gene3D" id="1.25.40.10">
    <property type="entry name" value="Tetratricopeptide repeat domain"/>
    <property type="match status" value="2"/>
</dbReference>
<feature type="transmembrane region" description="Helical" evidence="1">
    <location>
        <begin position="91"/>
        <end position="121"/>
    </location>
</feature>
<dbReference type="AlphaFoldDB" id="A0A1M6P493"/>
<gene>
    <name evidence="3" type="ORF">SAMN02745227_01323</name>
</gene>
<evidence type="ECO:0000259" key="2">
    <source>
        <dbReference type="Pfam" id="PF14020"/>
    </source>
</evidence>
<proteinExistence type="predicted"/>
<reference evidence="4" key="1">
    <citation type="submission" date="2016-11" db="EMBL/GenBank/DDBJ databases">
        <authorList>
            <person name="Varghese N."/>
            <person name="Submissions S."/>
        </authorList>
    </citation>
    <scope>NUCLEOTIDE SEQUENCE [LARGE SCALE GENOMIC DNA]</scope>
    <source>
        <strain evidence="4">DSM 14826</strain>
    </source>
</reference>
<dbReference type="EMBL" id="FRAI01000013">
    <property type="protein sequence ID" value="SHK02713.1"/>
    <property type="molecule type" value="Genomic_DNA"/>
</dbReference>
<keyword evidence="4" id="KW-1185">Reference proteome</keyword>
<protein>
    <submittedName>
        <fullName evidence="3">Tetratricopeptide repeat-containing protein</fullName>
    </submittedName>
</protein>
<sequence length="316" mass="35926">MGLRFRKSISLGKGVRVNFSKSGVGISAGVKGYRVGVGPRGIRKTVSIPGTGISYVEEKSFKRLAKELAKEKKGFQEVVDIPAKKEKGYGWLWGIILGLFVLIANPFIGFTITAISGYYFYKAIKNPYNKMVSEYNKGVQQLNKGNFSLAENHFLTVLNYDPDDTLTLSLLTFIYFQQGVYQKVVENHSKLTEEISQDPDLGYIIAYSYFQLGNYDQAIPLLQQINNFDHIKDQANILLGRCFLEKGLLEIAVEQFKKGPVLKRTMTPEVMEAKYWLGITYFKLGDNKKALTQLQRIYAEDVNYKDVKDYLEKIIK</sequence>
<feature type="domain" description="DUF4236" evidence="2">
    <location>
        <begin position="3"/>
        <end position="55"/>
    </location>
</feature>
<keyword evidence="1" id="KW-1133">Transmembrane helix</keyword>
<dbReference type="Proteomes" id="UP000243547">
    <property type="component" value="Unassembled WGS sequence"/>
</dbReference>
<name>A0A1M6P493_9FIRM</name>